<accession>A0A1E1LNK5</accession>
<organism evidence="2 3">
    <name type="scientific">Rhynchosporium graminicola</name>
    <dbReference type="NCBI Taxonomy" id="2792576"/>
    <lineage>
        <taxon>Eukaryota</taxon>
        <taxon>Fungi</taxon>
        <taxon>Dikarya</taxon>
        <taxon>Ascomycota</taxon>
        <taxon>Pezizomycotina</taxon>
        <taxon>Leotiomycetes</taxon>
        <taxon>Helotiales</taxon>
        <taxon>Ploettnerulaceae</taxon>
        <taxon>Rhynchosporium</taxon>
    </lineage>
</organism>
<feature type="region of interest" description="Disordered" evidence="1">
    <location>
        <begin position="1"/>
        <end position="62"/>
    </location>
</feature>
<keyword evidence="3" id="KW-1185">Reference proteome</keyword>
<proteinExistence type="predicted"/>
<dbReference type="InParanoid" id="A0A1E1LNK5"/>
<name>A0A1E1LNK5_9HELO</name>
<dbReference type="Proteomes" id="UP000178129">
    <property type="component" value="Unassembled WGS sequence"/>
</dbReference>
<comment type="caution">
    <text evidence="2">The sequence shown here is derived from an EMBL/GenBank/DDBJ whole genome shotgun (WGS) entry which is preliminary data.</text>
</comment>
<feature type="compositionally biased region" description="Basic residues" evidence="1">
    <location>
        <begin position="8"/>
        <end position="18"/>
    </location>
</feature>
<protein>
    <submittedName>
        <fullName evidence="2">Uncharacterized protein</fullName>
    </submittedName>
</protein>
<evidence type="ECO:0000313" key="2">
    <source>
        <dbReference type="EMBL" id="CZT12036.1"/>
    </source>
</evidence>
<evidence type="ECO:0000313" key="3">
    <source>
        <dbReference type="Proteomes" id="UP000178129"/>
    </source>
</evidence>
<gene>
    <name evidence="2" type="ORF">RCO7_10967</name>
</gene>
<sequence length="921" mass="106768">MVKEKRPSRGKKSPHRSPKLLPGPARLVSRPLNVIRSDSNRERSEYSSGGEDIRPEDDSDIDEEGFSRTELAMAMAGDLIFEHESAIHSTLADGLSGTKHTGSEQNIPNHLLSSRWITPPTSPTFSLSPLVPVSPKFDAQRINYLKRSLKNLDVAQLMDYDKKFHNLMWDLKGITEWWTANRKEWIKNRDKLHVSQTTLNSLVTQAKAAESSSSWDQHLRLKNACIEQRKQIKHNESWFPENKYLMKLVMMQFKRIQKQARNLDEIISHRVVGRKWVAPDGFSFGESPPDDFAIYKTQWWARQGFRWWLVMAAGHLKHCVEERTLQREPEQEAYDSVKDEIRQLKTSLALLKNDEQYDADYTRQVDDSMPKFEDPSSLDWKSQLRDLGHVEDPKALLERKNAVGMRAALKQLSLDRHELAFSVYRANTLIERDSAILDLVRNVLKATEDNRDSLLLSSMDFSNGLYYICSVQGLGMQIMAEIEEIFTDEILQATDRLAIISSFELDVDAKESRGYNELLVETLKNAIPFQSDLKDAKDGILYQFNVLNGTLDLAESLHYDRRIGRNLSRQTYPGRDLGRLKNPDQSIPLLVELIHPKFLSQANGDKQASRWGQIKSLEHAKLILSRGNQDPNQDPGWWLRNFFVSPDIAPHFRRIEKITKDKFFELTNSFLQEDFFVDETDAFLTWCTWVGDLFTVSGDLVSTYRQGWERIDEMPIDENCLRAAEFKKPPGLDDIKSWLIRNQDNFDLVGAERDTTEAQMLSLIQRNYPRGESTFTWSKLRAILNWLDKSGLLYRYTSRKNRRGEIMIRRIDNGWGPTHKDKPYDAIFDLDKPEPYFQPLKSIIRREDVQTVLREANEAGPIGIEWSLYNVLQPYLQIKRVPGRPNTIITRHRFHLYLRWCDQTGDGIDFRRDGRVFGGSR</sequence>
<dbReference type="AlphaFoldDB" id="A0A1E1LNK5"/>
<evidence type="ECO:0000256" key="1">
    <source>
        <dbReference type="SAM" id="MobiDB-lite"/>
    </source>
</evidence>
<reference evidence="3" key="1">
    <citation type="submission" date="2016-03" db="EMBL/GenBank/DDBJ databases">
        <authorList>
            <person name="Ploux O."/>
        </authorList>
    </citation>
    <scope>NUCLEOTIDE SEQUENCE [LARGE SCALE GENOMIC DNA]</scope>
    <source>
        <strain evidence="3">UK7</strain>
    </source>
</reference>
<dbReference type="EMBL" id="FJUW01000067">
    <property type="protein sequence ID" value="CZT12036.1"/>
    <property type="molecule type" value="Genomic_DNA"/>
</dbReference>